<keyword evidence="1" id="KW-0812">Transmembrane</keyword>
<keyword evidence="3" id="KW-1185">Reference proteome</keyword>
<protein>
    <submittedName>
        <fullName evidence="2">YwiC-like family protein</fullName>
    </submittedName>
</protein>
<name>A0ABW2F1P1_9BACL</name>
<evidence type="ECO:0000313" key="2">
    <source>
        <dbReference type="EMBL" id="MFC7147108.1"/>
    </source>
</evidence>
<feature type="transmembrane region" description="Helical" evidence="1">
    <location>
        <begin position="66"/>
        <end position="86"/>
    </location>
</feature>
<feature type="transmembrane region" description="Helical" evidence="1">
    <location>
        <begin position="142"/>
        <end position="164"/>
    </location>
</feature>
<comment type="caution">
    <text evidence="2">The sequence shown here is derived from an EMBL/GenBank/DDBJ whole genome shotgun (WGS) entry which is preliminary data.</text>
</comment>
<organism evidence="2 3">
    <name type="scientific">Cohnella cellulosilytica</name>
    <dbReference type="NCBI Taxonomy" id="986710"/>
    <lineage>
        <taxon>Bacteria</taxon>
        <taxon>Bacillati</taxon>
        <taxon>Bacillota</taxon>
        <taxon>Bacilli</taxon>
        <taxon>Bacillales</taxon>
        <taxon>Paenibacillaceae</taxon>
        <taxon>Cohnella</taxon>
    </lineage>
</organism>
<gene>
    <name evidence="2" type="ORF">ACFQMJ_01060</name>
</gene>
<sequence length="243" mass="26871">MKKKKKLVIPHEHGGWAMVSVPFLTGMAAASPQWLHLPLFAGWLLLYLASYPLLQAVKRASNRDRMLRWGSGYALAALACLIPPLIERPELAYFGIPLAALLAVNVWHSKRKSERALLNDLCAIVSFSLAAAAAYLAGGGEWGAEMAALAAFNFAYFMGTAFFVKTVFRERLSARWVVYAKIYHVLALVLPWAIGYPPMTIPFVFPALRAFVYAGRTMRPAKVGIMEIAGAVQFLLLTVLLFR</sequence>
<evidence type="ECO:0000256" key="1">
    <source>
        <dbReference type="SAM" id="Phobius"/>
    </source>
</evidence>
<dbReference type="EMBL" id="JBHTAI010000001">
    <property type="protein sequence ID" value="MFC7147108.1"/>
    <property type="molecule type" value="Genomic_DNA"/>
</dbReference>
<keyword evidence="1" id="KW-0472">Membrane</keyword>
<keyword evidence="1" id="KW-1133">Transmembrane helix</keyword>
<dbReference type="Pfam" id="PF14256">
    <property type="entry name" value="YwiC"/>
    <property type="match status" value="1"/>
</dbReference>
<accession>A0ABW2F1P1</accession>
<dbReference type="Proteomes" id="UP001596378">
    <property type="component" value="Unassembled WGS sequence"/>
</dbReference>
<feature type="transmembrane region" description="Helical" evidence="1">
    <location>
        <begin position="176"/>
        <end position="194"/>
    </location>
</feature>
<feature type="transmembrane region" description="Helical" evidence="1">
    <location>
        <begin position="116"/>
        <end position="136"/>
    </location>
</feature>
<feature type="transmembrane region" description="Helical" evidence="1">
    <location>
        <begin position="35"/>
        <end position="54"/>
    </location>
</feature>
<proteinExistence type="predicted"/>
<dbReference type="RefSeq" id="WP_378046980.1">
    <property type="nucleotide sequence ID" value="NZ_JBHMDN010000012.1"/>
</dbReference>
<feature type="transmembrane region" description="Helical" evidence="1">
    <location>
        <begin position="223"/>
        <end position="242"/>
    </location>
</feature>
<feature type="transmembrane region" description="Helical" evidence="1">
    <location>
        <begin position="12"/>
        <end position="29"/>
    </location>
</feature>
<feature type="transmembrane region" description="Helical" evidence="1">
    <location>
        <begin position="92"/>
        <end position="109"/>
    </location>
</feature>
<dbReference type="InterPro" id="IPR025576">
    <property type="entry name" value="YwiC"/>
</dbReference>
<evidence type="ECO:0000313" key="3">
    <source>
        <dbReference type="Proteomes" id="UP001596378"/>
    </source>
</evidence>
<reference evidence="3" key="1">
    <citation type="journal article" date="2019" name="Int. J. Syst. Evol. Microbiol.">
        <title>The Global Catalogue of Microorganisms (GCM) 10K type strain sequencing project: providing services to taxonomists for standard genome sequencing and annotation.</title>
        <authorList>
            <consortium name="The Broad Institute Genomics Platform"/>
            <consortium name="The Broad Institute Genome Sequencing Center for Infectious Disease"/>
            <person name="Wu L."/>
            <person name="Ma J."/>
        </authorList>
    </citation>
    <scope>NUCLEOTIDE SEQUENCE [LARGE SCALE GENOMIC DNA]</scope>
    <source>
        <strain evidence="3">KCTC 12907</strain>
    </source>
</reference>